<feature type="domain" description="UDENN" evidence="3">
    <location>
        <begin position="7"/>
        <end position="462"/>
    </location>
</feature>
<comment type="caution">
    <text evidence="4">The sequence shown here is derived from an EMBL/GenBank/DDBJ whole genome shotgun (WGS) entry which is preliminary data.</text>
</comment>
<dbReference type="InterPro" id="IPR018307">
    <property type="entry name" value="ABL9/DENND6_dom"/>
</dbReference>
<dbReference type="Pfam" id="PF09794">
    <property type="entry name" value="Avl9"/>
    <property type="match status" value="1"/>
</dbReference>
<evidence type="ECO:0000256" key="2">
    <source>
        <dbReference type="SAM" id="MobiDB-lite"/>
    </source>
</evidence>
<dbReference type="Proteomes" id="UP000031516">
    <property type="component" value="Unassembled WGS sequence"/>
</dbReference>
<name>A0A0A8LC85_9SACH</name>
<feature type="compositionally biased region" description="Basic and acidic residues" evidence="2">
    <location>
        <begin position="540"/>
        <end position="550"/>
    </location>
</feature>
<gene>
    <name evidence="4" type="ORF">KLDO_g4077</name>
</gene>
<dbReference type="GO" id="GO:0005737">
    <property type="term" value="C:cytoplasm"/>
    <property type="evidence" value="ECO:0007669"/>
    <property type="project" value="TreeGrafter"/>
</dbReference>
<feature type="compositionally biased region" description="Polar residues" evidence="2">
    <location>
        <begin position="527"/>
        <end position="538"/>
    </location>
</feature>
<evidence type="ECO:0000313" key="5">
    <source>
        <dbReference type="Proteomes" id="UP000031516"/>
    </source>
</evidence>
<feature type="region of interest" description="Disordered" evidence="2">
    <location>
        <begin position="485"/>
        <end position="563"/>
    </location>
</feature>
<organism evidence="4 5">
    <name type="scientific">Kluyveromyces dobzhanskii CBS 2104</name>
    <dbReference type="NCBI Taxonomy" id="1427455"/>
    <lineage>
        <taxon>Eukaryota</taxon>
        <taxon>Fungi</taxon>
        <taxon>Dikarya</taxon>
        <taxon>Ascomycota</taxon>
        <taxon>Saccharomycotina</taxon>
        <taxon>Saccharomycetes</taxon>
        <taxon>Saccharomycetales</taxon>
        <taxon>Saccharomycetaceae</taxon>
        <taxon>Kluyveromyces</taxon>
    </lineage>
</organism>
<feature type="compositionally biased region" description="Basic and acidic residues" evidence="2">
    <location>
        <begin position="485"/>
        <end position="499"/>
    </location>
</feature>
<proteinExistence type="inferred from homology"/>
<evidence type="ECO:0000313" key="4">
    <source>
        <dbReference type="EMBL" id="CDO95852.1"/>
    </source>
</evidence>
<dbReference type="PANTHER" id="PTHR31017">
    <property type="entry name" value="LATE SECRETORY PATHWAY PROTEIN AVL9-RELATED"/>
    <property type="match status" value="1"/>
</dbReference>
<evidence type="ECO:0000256" key="1">
    <source>
        <dbReference type="ARBA" id="ARBA00038178"/>
    </source>
</evidence>
<reference evidence="4 5" key="1">
    <citation type="submission" date="2014-03" db="EMBL/GenBank/DDBJ databases">
        <title>The genome of Kluyveromyces dobzhanskii.</title>
        <authorList>
            <person name="Nystedt B."/>
            <person name="Astrom S."/>
        </authorList>
    </citation>
    <scope>NUCLEOTIDE SEQUENCE [LARGE SCALE GENOMIC DNA]</scope>
    <source>
        <strain evidence="4 5">CBS 2104</strain>
    </source>
</reference>
<dbReference type="InterPro" id="IPR051731">
    <property type="entry name" value="DENND11/AVL9_GEFs"/>
</dbReference>
<dbReference type="InterPro" id="IPR037516">
    <property type="entry name" value="Tripartite_DENN"/>
</dbReference>
<sequence length="563" mass="65044">MDSNVVFGCGLVDFHHTRGPEVEYWYDGESTELKINSLWEYLPFQALPDGAHSYEQTFTYFTLLYDEVNKKCCSTVGDSLKHDQQGGQYSTFFAISCSKQIQSDTLLKKSKDVIRSTVQKSVVVVCRKPILGQIKEKLAIITNALFLQRDFTDKTIIDTLYSNLNSIYYDDHDESHLYVGLNLKKTIYHLRKEVLVILKSILLEKKVLFYGNDVEELCNTQFAFISMIPCLLSHVQDCGSPLLDTYSKHITMVNSFKSSDRSSVLRFLGFPLQVFTKGGFFSPYVPLQQINDLTSSATKWYVAGTSNTLFLEQSRNICDVLVNLEDYSVQLMNKRDNDLHQALQLSHSDKKWMDLIIQTVLRTWNQDDIATSKNPQHEGSEQYIRWQFEDYLTGLVLTVKLLDFTKKHKGNAIVLKTVDDIAATEQTINQYNSSWVRDWQHTNNYRVFNQYTDDRLFDVFDNKHPYRGSDAMAVVQQRFSKLFSRKEKGEDKPRERTSEVETLNKGPAKDNNRGSWFKKKDKKTHNNDGSESIFTNELASLHREGQKKNLADIPDEIIQNPWT</sequence>
<dbReference type="PANTHER" id="PTHR31017:SF1">
    <property type="entry name" value="LATE SECRETORY PATHWAY PROTEIN AVL9 HOMOLOG"/>
    <property type="match status" value="1"/>
</dbReference>
<comment type="similarity">
    <text evidence="1">Belongs to the AVL9 family.</text>
</comment>
<dbReference type="EMBL" id="CCBQ010000045">
    <property type="protein sequence ID" value="CDO95852.1"/>
    <property type="molecule type" value="Genomic_DNA"/>
</dbReference>
<evidence type="ECO:0000259" key="3">
    <source>
        <dbReference type="PROSITE" id="PS50211"/>
    </source>
</evidence>
<protein>
    <submittedName>
        <fullName evidence="4">WGS project CCBQ000000000 data, contig 00015</fullName>
    </submittedName>
</protein>
<dbReference type="OrthoDB" id="26278at2759"/>
<dbReference type="PROSITE" id="PS50211">
    <property type="entry name" value="DENN"/>
    <property type="match status" value="1"/>
</dbReference>
<dbReference type="AlphaFoldDB" id="A0A0A8LC85"/>
<keyword evidence="5" id="KW-1185">Reference proteome</keyword>
<accession>A0A0A8LC85</accession>